<dbReference type="PIRSF" id="PIRSF021362">
    <property type="entry name" value="UCP021362_HAD"/>
    <property type="match status" value="1"/>
</dbReference>
<evidence type="ECO:0000256" key="2">
    <source>
        <dbReference type="ARBA" id="ARBA00022801"/>
    </source>
</evidence>
<dbReference type="AlphaFoldDB" id="A0A0K9GYD4"/>
<evidence type="ECO:0000313" key="5">
    <source>
        <dbReference type="EMBL" id="KMY51678.1"/>
    </source>
</evidence>
<name>A0A0K9GYD4_9BACI</name>
<dbReference type="GO" id="GO:0008253">
    <property type="term" value="F:5'-nucleotidase activity"/>
    <property type="evidence" value="ECO:0007669"/>
    <property type="project" value="InterPro"/>
</dbReference>
<dbReference type="OrthoDB" id="573782at2"/>
<dbReference type="InterPro" id="IPR052419">
    <property type="entry name" value="5_3-deoxyribonucleotidase-like"/>
</dbReference>
<dbReference type="PATRIC" id="fig|1679170.3.peg.4710"/>
<dbReference type="Pfam" id="PF06941">
    <property type="entry name" value="NT5C"/>
    <property type="match status" value="1"/>
</dbReference>
<sequence length="187" mass="21917">MRFGFDIDDTLINLREHAFHLYNQKLNKNVELAVFKALKTMEIHEPFGLSAEEGGAMWRSLAEEIYYTSCPAFDGAVETLQQLVKDGHEVFYITARNAEHCERTKDWLIQNQFPVQEGHFFCGMKDREKIRIIEDLQLDYYFDDKPAVLETLLDVPTKVYAIDNSYNQELKIPRLASWFELKEIISE</sequence>
<dbReference type="GO" id="GO:0009264">
    <property type="term" value="P:deoxyribonucleotide catabolic process"/>
    <property type="evidence" value="ECO:0007669"/>
    <property type="project" value="InterPro"/>
</dbReference>
<dbReference type="SUPFAM" id="SSF56784">
    <property type="entry name" value="HAD-like"/>
    <property type="match status" value="1"/>
</dbReference>
<keyword evidence="2 3" id="KW-0378">Hydrolase</keyword>
<protein>
    <recommendedName>
        <fullName evidence="3">Nucleotidase</fullName>
        <ecNumber evidence="3">3.1.3.-</ecNumber>
    </recommendedName>
</protein>
<gene>
    <name evidence="5" type="ORF">AC625_20870</name>
</gene>
<dbReference type="PANTHER" id="PTHR35134">
    <property type="entry name" value="NUCLEOTIDASE YQFW-RELATED"/>
    <property type="match status" value="1"/>
</dbReference>
<dbReference type="InterPro" id="IPR010708">
    <property type="entry name" value="5'(3')-deoxyribonucleotidase"/>
</dbReference>
<dbReference type="PANTHER" id="PTHR35134:SF2">
    <property type="entry name" value="NUCLEOTIDASE YQFW-RELATED"/>
    <property type="match status" value="1"/>
</dbReference>
<dbReference type="Gene3D" id="3.40.50.1000">
    <property type="entry name" value="HAD superfamily/HAD-like"/>
    <property type="match status" value="1"/>
</dbReference>
<evidence type="ECO:0000256" key="4">
    <source>
        <dbReference type="PIRSR" id="PIRSR610708-1"/>
    </source>
</evidence>
<dbReference type="RefSeq" id="WP_049683028.1">
    <property type="nucleotide sequence ID" value="NZ_LFZW01000001.1"/>
</dbReference>
<reference evidence="6" key="1">
    <citation type="submission" date="2015-07" db="EMBL/GenBank/DDBJ databases">
        <title>Genome sequencing project for genomic taxonomy and phylogenomics of Bacillus-like bacteria.</title>
        <authorList>
            <person name="Liu B."/>
            <person name="Wang J."/>
            <person name="Zhu Y."/>
            <person name="Liu G."/>
            <person name="Chen Q."/>
            <person name="Chen Z."/>
            <person name="Lan J."/>
            <person name="Che J."/>
            <person name="Ge C."/>
            <person name="Shi H."/>
            <person name="Pan Z."/>
            <person name="Liu X."/>
        </authorList>
    </citation>
    <scope>NUCLEOTIDE SEQUENCE [LARGE SCALE GENOMIC DNA]</scope>
    <source>
        <strain evidence="6">FJAT-27997</strain>
    </source>
</reference>
<comment type="caution">
    <text evidence="5">The sequence shown here is derived from an EMBL/GenBank/DDBJ whole genome shotgun (WGS) entry which is preliminary data.</text>
</comment>
<dbReference type="InterPro" id="IPR023214">
    <property type="entry name" value="HAD_sf"/>
</dbReference>
<proteinExistence type="inferred from homology"/>
<feature type="active site" description="Proton donor" evidence="4">
    <location>
        <position position="8"/>
    </location>
</feature>
<keyword evidence="6" id="KW-1185">Reference proteome</keyword>
<dbReference type="InterPro" id="IPR009206">
    <property type="entry name" value="Nucleotidase_putative"/>
</dbReference>
<comment type="similarity">
    <text evidence="1 3">Belongs to the 5'(3')-deoxyribonucleotidase family.</text>
</comment>
<accession>A0A0K9GYD4</accession>
<evidence type="ECO:0000256" key="1">
    <source>
        <dbReference type="ARBA" id="ARBA00009589"/>
    </source>
</evidence>
<dbReference type="EC" id="3.1.3.-" evidence="3"/>
<dbReference type="STRING" id="1679170.AC625_20870"/>
<evidence type="ECO:0000313" key="6">
    <source>
        <dbReference type="Proteomes" id="UP000037146"/>
    </source>
</evidence>
<feature type="active site" description="Nucleophile" evidence="4">
    <location>
        <position position="6"/>
    </location>
</feature>
<organism evidence="5 6">
    <name type="scientific">Peribacillus loiseleuriae</name>
    <dbReference type="NCBI Taxonomy" id="1679170"/>
    <lineage>
        <taxon>Bacteria</taxon>
        <taxon>Bacillati</taxon>
        <taxon>Bacillota</taxon>
        <taxon>Bacilli</taxon>
        <taxon>Bacillales</taxon>
        <taxon>Bacillaceae</taxon>
        <taxon>Peribacillus</taxon>
    </lineage>
</organism>
<dbReference type="EMBL" id="LFZW01000001">
    <property type="protein sequence ID" value="KMY51678.1"/>
    <property type="molecule type" value="Genomic_DNA"/>
</dbReference>
<evidence type="ECO:0000256" key="3">
    <source>
        <dbReference type="PIRNR" id="PIRNR021362"/>
    </source>
</evidence>
<dbReference type="Proteomes" id="UP000037146">
    <property type="component" value="Unassembled WGS sequence"/>
</dbReference>
<dbReference type="InterPro" id="IPR036412">
    <property type="entry name" value="HAD-like_sf"/>
</dbReference>